<keyword evidence="2" id="KW-0789">Thiol protease inhibitor</keyword>
<keyword evidence="1" id="KW-0646">Protease inhibitor</keyword>
<dbReference type="AlphaFoldDB" id="A0A2N8SLP6"/>
<gene>
    <name evidence="5" type="ORF">CXL00_19765</name>
</gene>
<feature type="domain" description="Proteinase inhibitor I42 chagasin" evidence="4">
    <location>
        <begin position="40"/>
        <end position="127"/>
    </location>
</feature>
<reference evidence="5 6" key="1">
    <citation type="submission" date="2018-01" db="EMBL/GenBank/DDBJ databases">
        <title>Denitrification phenotypes of diverse strains of Pseudomonas stutzeri.</title>
        <authorList>
            <person name="Milligan D.A."/>
            <person name="Bergaust L."/>
            <person name="Bakken L.R."/>
            <person name="Frostegard A."/>
        </authorList>
    </citation>
    <scope>NUCLEOTIDE SEQUENCE [LARGE SCALE GENOMIC DNA]</scope>
    <source>
        <strain evidence="5 6">28a3</strain>
    </source>
</reference>
<dbReference type="SUPFAM" id="SSF141066">
    <property type="entry name" value="ICP-like"/>
    <property type="match status" value="1"/>
</dbReference>
<keyword evidence="3" id="KW-0732">Signal</keyword>
<dbReference type="PROSITE" id="PS51257">
    <property type="entry name" value="PROKAR_LIPOPROTEIN"/>
    <property type="match status" value="1"/>
</dbReference>
<evidence type="ECO:0000256" key="2">
    <source>
        <dbReference type="ARBA" id="ARBA00022704"/>
    </source>
</evidence>
<evidence type="ECO:0000259" key="4">
    <source>
        <dbReference type="Pfam" id="PF09394"/>
    </source>
</evidence>
<feature type="chain" id="PRO_5014699006" evidence="3">
    <location>
        <begin position="24"/>
        <end position="131"/>
    </location>
</feature>
<proteinExistence type="predicted"/>
<protein>
    <submittedName>
        <fullName evidence="5">Peptidase inhibitor I42</fullName>
    </submittedName>
</protein>
<evidence type="ECO:0000256" key="3">
    <source>
        <dbReference type="SAM" id="SignalP"/>
    </source>
</evidence>
<dbReference type="InterPro" id="IPR018990">
    <property type="entry name" value="Prot_inh_I42_chagasin"/>
</dbReference>
<dbReference type="OrthoDB" id="670336at2"/>
<comment type="caution">
    <text evidence="5">The sequence shown here is derived from an EMBL/GenBank/DDBJ whole genome shotgun (WGS) entry which is preliminary data.</text>
</comment>
<dbReference type="RefSeq" id="WP_021208832.1">
    <property type="nucleotide sequence ID" value="NZ_JAMOIG010000029.1"/>
</dbReference>
<dbReference type="Proteomes" id="UP000235897">
    <property type="component" value="Unassembled WGS sequence"/>
</dbReference>
<dbReference type="PANTHER" id="PTHR36530:SF1">
    <property type="entry name" value="AMOEBIASIN-1"/>
    <property type="match status" value="1"/>
</dbReference>
<dbReference type="InterPro" id="IPR052781">
    <property type="entry name" value="Cys_protease_inhibitor_I42"/>
</dbReference>
<name>A0A2N8SLP6_STUST</name>
<organism evidence="5 6">
    <name type="scientific">Stutzerimonas stutzeri</name>
    <name type="common">Pseudomonas stutzeri</name>
    <dbReference type="NCBI Taxonomy" id="316"/>
    <lineage>
        <taxon>Bacteria</taxon>
        <taxon>Pseudomonadati</taxon>
        <taxon>Pseudomonadota</taxon>
        <taxon>Gammaproteobacteria</taxon>
        <taxon>Pseudomonadales</taxon>
        <taxon>Pseudomonadaceae</taxon>
        <taxon>Stutzerimonas</taxon>
    </lineage>
</organism>
<accession>A0A2N8SLP6</accession>
<evidence type="ECO:0000313" key="5">
    <source>
        <dbReference type="EMBL" id="PNG03416.1"/>
    </source>
</evidence>
<evidence type="ECO:0000313" key="6">
    <source>
        <dbReference type="Proteomes" id="UP000235897"/>
    </source>
</evidence>
<evidence type="ECO:0000256" key="1">
    <source>
        <dbReference type="ARBA" id="ARBA00022690"/>
    </source>
</evidence>
<dbReference type="GO" id="GO:0004869">
    <property type="term" value="F:cysteine-type endopeptidase inhibitor activity"/>
    <property type="evidence" value="ECO:0007669"/>
    <property type="project" value="UniProtKB-KW"/>
</dbReference>
<dbReference type="PANTHER" id="PTHR36530">
    <property type="entry name" value="INHIBITOR OF CYSTEINE PEPTIDASE"/>
    <property type="match status" value="1"/>
</dbReference>
<feature type="signal peptide" evidence="3">
    <location>
        <begin position="1"/>
        <end position="23"/>
    </location>
</feature>
<dbReference type="Gene3D" id="2.60.40.2020">
    <property type="match status" value="1"/>
</dbReference>
<dbReference type="Pfam" id="PF09394">
    <property type="entry name" value="Inhibitor_I42"/>
    <property type="match status" value="1"/>
</dbReference>
<sequence>MPTALPRLLSFVPLLLLAGCASAPSGTVALSDEADCPVTLRPGQKLIVSLPSNPTTGYRWHAREISGEQLKSLGPEVFSSPKNDLVGGEGISTWRFQADQPGSGRLYLTYERPWETEGEPAGLFDCRIEVQ</sequence>
<dbReference type="InterPro" id="IPR036331">
    <property type="entry name" value="Chagasin-like_sf"/>
</dbReference>
<dbReference type="EMBL" id="POUW01000009">
    <property type="protein sequence ID" value="PNG03416.1"/>
    <property type="molecule type" value="Genomic_DNA"/>
</dbReference>